<protein>
    <recommendedName>
        <fullName evidence="3">LysR substrate-binding domain-containing protein</fullName>
    </recommendedName>
</protein>
<proteinExistence type="predicted"/>
<reference evidence="1 2" key="1">
    <citation type="submission" date="2022-03" db="EMBL/GenBank/DDBJ databases">
        <authorList>
            <person name="Brunel B."/>
        </authorList>
    </citation>
    <scope>NUCLEOTIDE SEQUENCE [LARGE SCALE GENOMIC DNA]</scope>
    <source>
        <strain evidence="1">STM5069sample</strain>
    </source>
</reference>
<accession>A0ABM9E663</accession>
<dbReference type="EMBL" id="CAKXZT010000139">
    <property type="protein sequence ID" value="CAH2404614.1"/>
    <property type="molecule type" value="Genomic_DNA"/>
</dbReference>
<evidence type="ECO:0000313" key="1">
    <source>
        <dbReference type="EMBL" id="CAH2404614.1"/>
    </source>
</evidence>
<comment type="caution">
    <text evidence="1">The sequence shown here is derived from an EMBL/GenBank/DDBJ whole genome shotgun (WGS) entry which is preliminary data.</text>
</comment>
<name>A0ABM9E663_9HYPH</name>
<evidence type="ECO:0008006" key="3">
    <source>
        <dbReference type="Google" id="ProtNLM"/>
    </source>
</evidence>
<keyword evidence="2" id="KW-1185">Reference proteome</keyword>
<sequence length="147" mass="16540">MEGLIEGLADSEHSDCHRIRILDDRQHNVWMAPRQVMIAMRPIKHAFHPRRIPLASPLHASENQLDDTSYDALLVGNVVVDGHRIHAELGGQAPHTQPLKSLTLDRSQGSFKDPLSSELGIRRPWAAETCLRLSSLLDHRTLHNPTM</sequence>
<organism evidence="1 2">
    <name type="scientific">Mesorhizobium escarrei</name>
    <dbReference type="NCBI Taxonomy" id="666018"/>
    <lineage>
        <taxon>Bacteria</taxon>
        <taxon>Pseudomonadati</taxon>
        <taxon>Pseudomonadota</taxon>
        <taxon>Alphaproteobacteria</taxon>
        <taxon>Hyphomicrobiales</taxon>
        <taxon>Phyllobacteriaceae</taxon>
        <taxon>Mesorhizobium</taxon>
    </lineage>
</organism>
<dbReference type="Proteomes" id="UP001153050">
    <property type="component" value="Unassembled WGS sequence"/>
</dbReference>
<gene>
    <name evidence="1" type="ORF">MES5069_430028</name>
</gene>
<evidence type="ECO:0000313" key="2">
    <source>
        <dbReference type="Proteomes" id="UP001153050"/>
    </source>
</evidence>